<organism evidence="11 12">
    <name type="scientific">Noviluteimonas lactosilytica</name>
    <dbReference type="NCBI Taxonomy" id="2888523"/>
    <lineage>
        <taxon>Bacteria</taxon>
        <taxon>Pseudomonadati</taxon>
        <taxon>Pseudomonadota</taxon>
        <taxon>Gammaproteobacteria</taxon>
        <taxon>Lysobacterales</taxon>
        <taxon>Lysobacteraceae</taxon>
        <taxon>Noviluteimonas</taxon>
    </lineage>
</organism>
<dbReference type="Gene3D" id="1.10.1370.10">
    <property type="entry name" value="Neurolysin, domain 3"/>
    <property type="match status" value="1"/>
</dbReference>
<feature type="region of interest" description="Disordered" evidence="8">
    <location>
        <begin position="710"/>
        <end position="748"/>
    </location>
</feature>
<evidence type="ECO:0000256" key="2">
    <source>
        <dbReference type="ARBA" id="ARBA00022670"/>
    </source>
</evidence>
<keyword evidence="5 7" id="KW-0862">Zinc</keyword>
<dbReference type="PANTHER" id="PTHR43660:SF1">
    <property type="entry name" value="DIPEPTIDYL CARBOXYPEPTIDASE"/>
    <property type="match status" value="1"/>
</dbReference>
<evidence type="ECO:0000313" key="11">
    <source>
        <dbReference type="EMBL" id="MCC8361818.1"/>
    </source>
</evidence>
<gene>
    <name evidence="11" type="ORF">LK996_01805</name>
</gene>
<keyword evidence="3 7" id="KW-0479">Metal-binding</keyword>
<dbReference type="InterPro" id="IPR034005">
    <property type="entry name" value="M3A_DCP"/>
</dbReference>
<dbReference type="InterPro" id="IPR045090">
    <property type="entry name" value="Pept_M3A_M3B"/>
</dbReference>
<name>A0ABS8JDX8_9GAMM</name>
<evidence type="ECO:0000256" key="7">
    <source>
        <dbReference type="RuleBase" id="RU003435"/>
    </source>
</evidence>
<evidence type="ECO:0000256" key="9">
    <source>
        <dbReference type="SAM" id="SignalP"/>
    </source>
</evidence>
<comment type="cofactor">
    <cofactor evidence="7">
        <name>Zn(2+)</name>
        <dbReference type="ChEBI" id="CHEBI:29105"/>
    </cofactor>
    <text evidence="7">Binds 1 zinc ion.</text>
</comment>
<evidence type="ECO:0000256" key="1">
    <source>
        <dbReference type="ARBA" id="ARBA00006040"/>
    </source>
</evidence>
<feature type="domain" description="Peptidase M3A/M3B catalytic" evidence="10">
    <location>
        <begin position="270"/>
        <end position="722"/>
    </location>
</feature>
<evidence type="ECO:0000259" key="10">
    <source>
        <dbReference type="Pfam" id="PF01432"/>
    </source>
</evidence>
<dbReference type="SUPFAM" id="SSF55486">
    <property type="entry name" value="Metalloproteases ('zincins'), catalytic domain"/>
    <property type="match status" value="1"/>
</dbReference>
<evidence type="ECO:0000313" key="12">
    <source>
        <dbReference type="Proteomes" id="UP001165293"/>
    </source>
</evidence>
<dbReference type="Proteomes" id="UP001165293">
    <property type="component" value="Unassembled WGS sequence"/>
</dbReference>
<comment type="caution">
    <text evidence="11">The sequence shown here is derived from an EMBL/GenBank/DDBJ whole genome shotgun (WGS) entry which is preliminary data.</text>
</comment>
<keyword evidence="4 7" id="KW-0378">Hydrolase</keyword>
<dbReference type="EMBL" id="JAJGAK010000001">
    <property type="protein sequence ID" value="MCC8361818.1"/>
    <property type="molecule type" value="Genomic_DNA"/>
</dbReference>
<evidence type="ECO:0000256" key="4">
    <source>
        <dbReference type="ARBA" id="ARBA00022801"/>
    </source>
</evidence>
<dbReference type="RefSeq" id="WP_230525466.1">
    <property type="nucleotide sequence ID" value="NZ_JAJGAK010000001.1"/>
</dbReference>
<protein>
    <submittedName>
        <fullName evidence="11">M3 family metallopeptidase</fullName>
    </submittedName>
</protein>
<keyword evidence="2 7" id="KW-0645">Protease</keyword>
<accession>A0ABS8JDX8</accession>
<comment type="similarity">
    <text evidence="1 7">Belongs to the peptidase M3 family.</text>
</comment>
<dbReference type="Gene3D" id="1.10.1370.40">
    <property type="match status" value="1"/>
</dbReference>
<dbReference type="Pfam" id="PF01432">
    <property type="entry name" value="Peptidase_M3"/>
    <property type="match status" value="1"/>
</dbReference>
<keyword evidence="12" id="KW-1185">Reference proteome</keyword>
<dbReference type="InterPro" id="IPR024077">
    <property type="entry name" value="Neurolysin/TOP_dom2"/>
</dbReference>
<keyword evidence="9" id="KW-0732">Signal</keyword>
<dbReference type="InterPro" id="IPR001567">
    <property type="entry name" value="Pept_M3A_M3B_dom"/>
</dbReference>
<proteinExistence type="inferred from homology"/>
<evidence type="ECO:0000256" key="8">
    <source>
        <dbReference type="SAM" id="MobiDB-lite"/>
    </source>
</evidence>
<dbReference type="InterPro" id="IPR024079">
    <property type="entry name" value="MetalloPept_cat_dom_sf"/>
</dbReference>
<evidence type="ECO:0000256" key="6">
    <source>
        <dbReference type="ARBA" id="ARBA00023049"/>
    </source>
</evidence>
<reference evidence="11" key="1">
    <citation type="submission" date="2021-10" db="EMBL/GenBank/DDBJ databases">
        <authorList>
            <person name="Lyu M."/>
            <person name="Wang X."/>
            <person name="Meng X."/>
            <person name="Xu K."/>
        </authorList>
    </citation>
    <scope>NUCLEOTIDE SEQUENCE</scope>
    <source>
        <strain evidence="11">A6</strain>
    </source>
</reference>
<dbReference type="CDD" id="cd06456">
    <property type="entry name" value="M3A_DCP"/>
    <property type="match status" value="1"/>
</dbReference>
<evidence type="ECO:0000256" key="3">
    <source>
        <dbReference type="ARBA" id="ARBA00022723"/>
    </source>
</evidence>
<dbReference type="Gene3D" id="3.40.390.10">
    <property type="entry name" value="Collagenase (Catalytic Domain)"/>
    <property type="match status" value="1"/>
</dbReference>
<dbReference type="PANTHER" id="PTHR43660">
    <property type="entry name" value="DIPEPTIDYL CARBOXYPEPTIDASE"/>
    <property type="match status" value="1"/>
</dbReference>
<feature type="signal peptide" evidence="9">
    <location>
        <begin position="1"/>
        <end position="20"/>
    </location>
</feature>
<feature type="chain" id="PRO_5047292162" evidence="9">
    <location>
        <begin position="21"/>
        <end position="748"/>
    </location>
</feature>
<sequence length="748" mass="82449">MKHPLACALALALAAGPTFAADQAAQGTAVSTPASPQNAPASNPFFADSTLPLKYPAFDKIQDSDFAPAFDAGMKEELAEVDAIANNPEPPTFDNTILALEKSGRTLYRSRSVFYNLVGADKNDAREALEEKYSPIFAAHRDTIVLNPKLFARIQALYDKRTTLGLDAEGVRLVERYHTDFTRAGANLDDAQKARLKDINGQLAKLSTQFDQKVLAERNESAVVVDTRAELDGLSAEQIDAAAQVAKSRGLDGKFVLTILNTTGQPPATSLTNRAIREKLYKASMSRNSRGNANDTTAIVSEVVKLRAERANLLGHPNYASWVLEDETAKTPQAVNEMLGKLAPPAVANARREAAELQAMIDKEQKAKGEPSFKLEPWDWSFYSEKVRKEKYAFDETQLMPYLELDRVLQDGVFFAATQLYGITFKERTDLPKYHKDTRTFDVFDKDGTQLAIFIFDPFARDSKRGGAWMNTYVDQSDLFGTKPVVANHLNITKAPEGKPTLLTWDEVTTTFHEFGHALHGMFSAVKYPYFTGTSVPRDFVEFPSQVNEMWADWPSVLANYARHYQTGAAMPKELLDKVVAASKFNQGFTTTEYLGASLIDQELHQIGVNQVPAPSQVMAFEAASLKKHGVDFAPVPPRYRTPYFSHIMGGYAAGYYAYIWSEVLDADTVAWIEAHGGLTRENGDRFRATLLSRGGTKDALQLFRDFSGRDPEIGPLLKRRGLDAAPEADDSQAPADAEPKAAEPAGG</sequence>
<keyword evidence="6 7" id="KW-0482">Metalloprotease</keyword>
<evidence type="ECO:0000256" key="5">
    <source>
        <dbReference type="ARBA" id="ARBA00022833"/>
    </source>
</evidence>